<dbReference type="PANTHER" id="PTHR23412:SF6">
    <property type="entry name" value="MESOTHELIN"/>
    <property type="match status" value="1"/>
</dbReference>
<evidence type="ECO:0000256" key="15">
    <source>
        <dbReference type="ARBA" id="ARBA00023180"/>
    </source>
</evidence>
<dbReference type="GO" id="GO:0098552">
    <property type="term" value="C:side of membrane"/>
    <property type="evidence" value="ECO:0007669"/>
    <property type="project" value="UniProtKB-KW"/>
</dbReference>
<comment type="function">
    <text evidence="17">Membrane-anchored forms may play a role in cellular adhesion.</text>
</comment>
<comment type="similarity">
    <text evidence="4">Belongs to the mesothelin family.</text>
</comment>
<evidence type="ECO:0000256" key="10">
    <source>
        <dbReference type="ARBA" id="ARBA00022729"/>
    </source>
</evidence>
<gene>
    <name evidence="23" type="primary">LOC102505736</name>
</gene>
<keyword evidence="7" id="KW-0597">Phosphoprotein</keyword>
<evidence type="ECO:0000256" key="11">
    <source>
        <dbReference type="ARBA" id="ARBA00022889"/>
    </source>
</evidence>
<evidence type="ECO:0000256" key="12">
    <source>
        <dbReference type="ARBA" id="ARBA00023034"/>
    </source>
</evidence>
<reference evidence="23" key="1">
    <citation type="submission" date="2025-08" db="UniProtKB">
        <authorList>
            <consortium name="RefSeq"/>
        </authorList>
    </citation>
    <scope>IDENTIFICATION</scope>
    <source>
        <tissue evidence="23">Ear skin</tissue>
    </source>
</reference>
<evidence type="ECO:0000256" key="2">
    <source>
        <dbReference type="ARBA" id="ARBA00004609"/>
    </source>
</evidence>
<evidence type="ECO:0000256" key="21">
    <source>
        <dbReference type="SAM" id="SignalP"/>
    </source>
</evidence>
<sequence length="409" mass="45237">MALQTARTPLESCGTSTHGSLLLLLLSLGWMLPSRAQAADTGLGLTTSWLQHTSRDQSWPQPELTVIIPRARRGTEKKACPPGRKAQVVDEKLIFYEEWELEACVDGALLAAQMDRVNLIPFTYQQLHIFKRKLDEFYPQGYPESLIQHLRYFFLSVTPEDIHKWNVTSLETVKSLLEVTKGHKMDAQPPSGLFPQVAALIARYVVRGGQLDKATLETLATLHPTYLCLLSPEQLGSMSLNVVWVTRPQDLDACSPQQIAVLYPKARIVFKNMTGSEYFENIKPYLGGAPMEDLRALSQQNINMDLATFKKLQTEAVLPLTIAEVQKLLGPNLVGLKAEKGNSLVRDWISRQSQDDLDSLGLGLRGGIPNGYLVLDFSVQEALSGGPHLLGPGPVLTVTSNLLLAFILS</sequence>
<evidence type="ECO:0000256" key="19">
    <source>
        <dbReference type="ARBA" id="ARBA00068881"/>
    </source>
</evidence>
<keyword evidence="15" id="KW-0325">Glycoprotein</keyword>
<protein>
    <recommendedName>
        <fullName evidence="19">Mesothelin</fullName>
    </recommendedName>
    <alternativeName>
        <fullName evidence="20">Pre-pro-megakaryocyte-potentiating factor</fullName>
    </alternativeName>
</protein>
<comment type="subcellular location">
    <subcellularLocation>
        <location evidence="2">Cell membrane</location>
        <topology evidence="2">Lipid-anchor</topology>
        <topology evidence="2">GPI-anchor</topology>
    </subcellularLocation>
    <subcellularLocation>
        <location evidence="1">Golgi apparatus</location>
    </subcellularLocation>
    <subcellularLocation>
        <location evidence="3">Secreted</location>
    </subcellularLocation>
</comment>
<dbReference type="InterPro" id="IPR026664">
    <property type="entry name" value="Stereocilin-rel"/>
</dbReference>
<dbReference type="GO" id="GO:0005886">
    <property type="term" value="C:plasma membrane"/>
    <property type="evidence" value="ECO:0007669"/>
    <property type="project" value="UniProtKB-SubCell"/>
</dbReference>
<evidence type="ECO:0000256" key="14">
    <source>
        <dbReference type="ARBA" id="ARBA00023157"/>
    </source>
</evidence>
<keyword evidence="22" id="KW-1185">Reference proteome</keyword>
<dbReference type="GO" id="GO:0005794">
    <property type="term" value="C:Golgi apparatus"/>
    <property type="evidence" value="ECO:0007669"/>
    <property type="project" value="UniProtKB-SubCell"/>
</dbReference>
<evidence type="ECO:0000256" key="5">
    <source>
        <dbReference type="ARBA" id="ARBA00022475"/>
    </source>
</evidence>
<evidence type="ECO:0000256" key="9">
    <source>
        <dbReference type="ARBA" id="ARBA00022685"/>
    </source>
</evidence>
<dbReference type="FunFam" id="1.20.970.40:FF:000001">
    <property type="entry name" value="Mesothelin"/>
    <property type="match status" value="1"/>
</dbReference>
<keyword evidence="9" id="KW-0165">Cleavage on pair of basic residues</keyword>
<organism evidence="22 23">
    <name type="scientific">Camelus ferus</name>
    <name type="common">Wild bactrian camel</name>
    <name type="synonym">Camelus bactrianus ferus</name>
    <dbReference type="NCBI Taxonomy" id="419612"/>
    <lineage>
        <taxon>Eukaryota</taxon>
        <taxon>Metazoa</taxon>
        <taxon>Chordata</taxon>
        <taxon>Craniata</taxon>
        <taxon>Vertebrata</taxon>
        <taxon>Euteleostomi</taxon>
        <taxon>Mammalia</taxon>
        <taxon>Eutheria</taxon>
        <taxon>Laurasiatheria</taxon>
        <taxon>Artiodactyla</taxon>
        <taxon>Tylopoda</taxon>
        <taxon>Camelidae</taxon>
        <taxon>Camelus</taxon>
    </lineage>
</organism>
<accession>A0A8B8RE64</accession>
<evidence type="ECO:0000256" key="18">
    <source>
        <dbReference type="ARBA" id="ARBA00065993"/>
    </source>
</evidence>
<keyword evidence="12" id="KW-0333">Golgi apparatus</keyword>
<evidence type="ECO:0000256" key="16">
    <source>
        <dbReference type="ARBA" id="ARBA00023288"/>
    </source>
</evidence>
<name>A0A8B8RE64_CAMFR</name>
<proteinExistence type="inferred from homology"/>
<dbReference type="GO" id="GO:0005576">
    <property type="term" value="C:extracellular region"/>
    <property type="evidence" value="ECO:0007669"/>
    <property type="project" value="UniProtKB-SubCell"/>
</dbReference>
<comment type="subunit">
    <text evidence="18">Interacts with MUC16.</text>
</comment>
<feature type="signal peptide" evidence="21">
    <location>
        <begin position="1"/>
        <end position="38"/>
    </location>
</feature>
<dbReference type="GeneID" id="102505736"/>
<evidence type="ECO:0000256" key="4">
    <source>
        <dbReference type="ARBA" id="ARBA00011016"/>
    </source>
</evidence>
<dbReference type="GO" id="GO:0009986">
    <property type="term" value="C:cell surface"/>
    <property type="evidence" value="ECO:0007669"/>
    <property type="project" value="TreeGrafter"/>
</dbReference>
<evidence type="ECO:0000256" key="8">
    <source>
        <dbReference type="ARBA" id="ARBA00022622"/>
    </source>
</evidence>
<evidence type="ECO:0000256" key="1">
    <source>
        <dbReference type="ARBA" id="ARBA00004555"/>
    </source>
</evidence>
<evidence type="ECO:0000256" key="3">
    <source>
        <dbReference type="ARBA" id="ARBA00004613"/>
    </source>
</evidence>
<evidence type="ECO:0000256" key="6">
    <source>
        <dbReference type="ARBA" id="ARBA00022525"/>
    </source>
</evidence>
<dbReference type="InterPro" id="IPR010335">
    <property type="entry name" value="Mesothelin"/>
</dbReference>
<dbReference type="PANTHER" id="PTHR23412">
    <property type="entry name" value="STEREOCILIN RELATED"/>
    <property type="match status" value="1"/>
</dbReference>
<dbReference type="Proteomes" id="UP000694856">
    <property type="component" value="Chromosome 18"/>
</dbReference>
<dbReference type="RefSeq" id="XP_032315354.1">
    <property type="nucleotide sequence ID" value="XM_032459463.1"/>
</dbReference>
<evidence type="ECO:0000256" key="17">
    <source>
        <dbReference type="ARBA" id="ARBA00058732"/>
    </source>
</evidence>
<keyword evidence="6" id="KW-0964">Secreted</keyword>
<evidence type="ECO:0000256" key="7">
    <source>
        <dbReference type="ARBA" id="ARBA00022553"/>
    </source>
</evidence>
<dbReference type="Gene3D" id="1.20.970.40">
    <property type="match status" value="1"/>
</dbReference>
<evidence type="ECO:0000313" key="23">
    <source>
        <dbReference type="RefSeq" id="XP_032315354.1"/>
    </source>
</evidence>
<keyword evidence="5" id="KW-1003">Cell membrane</keyword>
<keyword evidence="8" id="KW-0336">GPI-anchor</keyword>
<dbReference type="AlphaFoldDB" id="A0A8B8RE64"/>
<keyword evidence="10 21" id="KW-0732">Signal</keyword>
<evidence type="ECO:0000313" key="22">
    <source>
        <dbReference type="Proteomes" id="UP000694856"/>
    </source>
</evidence>
<keyword evidence="14" id="KW-1015">Disulfide bond</keyword>
<keyword evidence="16" id="KW-0449">Lipoprotein</keyword>
<keyword evidence="13" id="KW-0472">Membrane</keyword>
<dbReference type="GO" id="GO:0007160">
    <property type="term" value="P:cell-matrix adhesion"/>
    <property type="evidence" value="ECO:0007669"/>
    <property type="project" value="TreeGrafter"/>
</dbReference>
<dbReference type="Pfam" id="PF06060">
    <property type="entry name" value="Mesothelin"/>
    <property type="match status" value="2"/>
</dbReference>
<feature type="chain" id="PRO_5034158281" description="Mesothelin" evidence="21">
    <location>
        <begin position="39"/>
        <end position="409"/>
    </location>
</feature>
<evidence type="ECO:0000256" key="13">
    <source>
        <dbReference type="ARBA" id="ARBA00023136"/>
    </source>
</evidence>
<evidence type="ECO:0000256" key="20">
    <source>
        <dbReference type="ARBA" id="ARBA00081905"/>
    </source>
</evidence>
<keyword evidence="11" id="KW-0130">Cell adhesion</keyword>